<evidence type="ECO:0000256" key="2">
    <source>
        <dbReference type="ARBA" id="ARBA00005417"/>
    </source>
</evidence>
<dbReference type="InterPro" id="IPR017871">
    <property type="entry name" value="ABC_transporter-like_CS"/>
</dbReference>
<dbReference type="Gene3D" id="3.40.50.300">
    <property type="entry name" value="P-loop containing nucleotide triphosphate hydrolases"/>
    <property type="match status" value="1"/>
</dbReference>
<keyword evidence="6" id="KW-0067">ATP-binding</keyword>
<evidence type="ECO:0000313" key="10">
    <source>
        <dbReference type="EMBL" id="MFC0469716.1"/>
    </source>
</evidence>
<protein>
    <submittedName>
        <fullName evidence="10">Energy-coupling factor transporter ATPase</fullName>
    </submittedName>
</protein>
<dbReference type="InterPro" id="IPR015856">
    <property type="entry name" value="ABC_transpr_CbiO/EcfA_su"/>
</dbReference>
<dbReference type="EMBL" id="JBHLUX010000009">
    <property type="protein sequence ID" value="MFC0469716.1"/>
    <property type="molecule type" value="Genomic_DNA"/>
</dbReference>
<gene>
    <name evidence="10" type="ORF">ACFFHM_04005</name>
</gene>
<name>A0ABV6K8T6_9BACI</name>
<proteinExistence type="inferred from homology"/>
<accession>A0ABV6K8T6</accession>
<keyword evidence="4" id="KW-1003">Cell membrane</keyword>
<dbReference type="InterPro" id="IPR030947">
    <property type="entry name" value="EcfA_1"/>
</dbReference>
<evidence type="ECO:0000256" key="8">
    <source>
        <dbReference type="ARBA" id="ARBA00023136"/>
    </source>
</evidence>
<dbReference type="NCBIfam" id="TIGR04520">
    <property type="entry name" value="ECF_ATPase_1"/>
    <property type="match status" value="1"/>
</dbReference>
<reference evidence="10 11" key="1">
    <citation type="submission" date="2024-09" db="EMBL/GenBank/DDBJ databases">
        <authorList>
            <person name="Sun Q."/>
            <person name="Mori K."/>
        </authorList>
    </citation>
    <scope>NUCLEOTIDE SEQUENCE [LARGE SCALE GENOMIC DNA]</scope>
    <source>
        <strain evidence="10 11">NCAIM B.02610</strain>
    </source>
</reference>
<keyword evidence="5" id="KW-0547">Nucleotide-binding</keyword>
<keyword evidence="7" id="KW-1278">Translocase</keyword>
<dbReference type="InterPro" id="IPR050095">
    <property type="entry name" value="ECF_ABC_transporter_ATP-bd"/>
</dbReference>
<dbReference type="SMART" id="SM00382">
    <property type="entry name" value="AAA"/>
    <property type="match status" value="1"/>
</dbReference>
<evidence type="ECO:0000259" key="9">
    <source>
        <dbReference type="PROSITE" id="PS50893"/>
    </source>
</evidence>
<keyword evidence="3" id="KW-0813">Transport</keyword>
<dbReference type="Pfam" id="PF00005">
    <property type="entry name" value="ABC_tran"/>
    <property type="match status" value="1"/>
</dbReference>
<dbReference type="InterPro" id="IPR003439">
    <property type="entry name" value="ABC_transporter-like_ATP-bd"/>
</dbReference>
<keyword evidence="8" id="KW-0472">Membrane</keyword>
<keyword evidence="11" id="KW-1185">Reference proteome</keyword>
<dbReference type="CDD" id="cd03225">
    <property type="entry name" value="ABC_cobalt_CbiO_domain1"/>
    <property type="match status" value="1"/>
</dbReference>
<evidence type="ECO:0000256" key="3">
    <source>
        <dbReference type="ARBA" id="ARBA00022448"/>
    </source>
</evidence>
<dbReference type="Proteomes" id="UP001589838">
    <property type="component" value="Unassembled WGS sequence"/>
</dbReference>
<evidence type="ECO:0000256" key="7">
    <source>
        <dbReference type="ARBA" id="ARBA00022967"/>
    </source>
</evidence>
<dbReference type="PANTHER" id="PTHR43553:SF24">
    <property type="entry name" value="ENERGY-COUPLING FACTOR TRANSPORTER ATP-BINDING PROTEIN ECFA1"/>
    <property type="match status" value="1"/>
</dbReference>
<feature type="domain" description="ABC transporter" evidence="9">
    <location>
        <begin position="5"/>
        <end position="239"/>
    </location>
</feature>
<evidence type="ECO:0000313" key="11">
    <source>
        <dbReference type="Proteomes" id="UP001589838"/>
    </source>
</evidence>
<comment type="subcellular location">
    <subcellularLocation>
        <location evidence="1">Cell membrane</location>
        <topology evidence="1">Peripheral membrane protein</topology>
    </subcellularLocation>
</comment>
<comment type="caution">
    <text evidence="10">The sequence shown here is derived from an EMBL/GenBank/DDBJ whole genome shotgun (WGS) entry which is preliminary data.</text>
</comment>
<evidence type="ECO:0000256" key="4">
    <source>
        <dbReference type="ARBA" id="ARBA00022475"/>
    </source>
</evidence>
<evidence type="ECO:0000256" key="5">
    <source>
        <dbReference type="ARBA" id="ARBA00022741"/>
    </source>
</evidence>
<dbReference type="RefSeq" id="WP_335962306.1">
    <property type="nucleotide sequence ID" value="NZ_JAXBLX010000027.1"/>
</dbReference>
<dbReference type="PROSITE" id="PS00211">
    <property type="entry name" value="ABC_TRANSPORTER_1"/>
    <property type="match status" value="1"/>
</dbReference>
<evidence type="ECO:0000256" key="1">
    <source>
        <dbReference type="ARBA" id="ARBA00004202"/>
    </source>
</evidence>
<comment type="similarity">
    <text evidence="2">Belongs to the ABC transporter superfamily.</text>
</comment>
<organism evidence="10 11">
    <name type="scientific">Halalkalibacter kiskunsagensis</name>
    <dbReference type="NCBI Taxonomy" id="1548599"/>
    <lineage>
        <taxon>Bacteria</taxon>
        <taxon>Bacillati</taxon>
        <taxon>Bacillota</taxon>
        <taxon>Bacilli</taxon>
        <taxon>Bacillales</taxon>
        <taxon>Bacillaceae</taxon>
        <taxon>Halalkalibacter</taxon>
    </lineage>
</organism>
<dbReference type="PROSITE" id="PS50893">
    <property type="entry name" value="ABC_TRANSPORTER_2"/>
    <property type="match status" value="1"/>
</dbReference>
<dbReference type="InterPro" id="IPR027417">
    <property type="entry name" value="P-loop_NTPase"/>
</dbReference>
<sequence>MTALIALKNVTYQYENANSNALNDVSVTITANEWVSVIGRNGSGKSTFGRLLNGIIVPSQGSVNVSGYSTLIEDEVWDIRKVVGMVFQNPDHQFVATTVRDDLAFGLENLGLTREVMEERITKYASLIGITPLLEEEPHRLSGGQKQRVAIAGVMAMEPRVIVFDESTSMLDPIGRKEVIETMHLLHQQGITIITITHDMDEAVIGSRILLFNNGEIVLDGQSKEVFSQADVVTDYGVSLPFSIELQNQLEEQGISLPDTCLTQEELISELWTLYSAK</sequence>
<dbReference type="NCBIfam" id="NF010167">
    <property type="entry name" value="PRK13648.1"/>
    <property type="match status" value="1"/>
</dbReference>
<dbReference type="PANTHER" id="PTHR43553">
    <property type="entry name" value="HEAVY METAL TRANSPORTER"/>
    <property type="match status" value="1"/>
</dbReference>
<evidence type="ECO:0000256" key="6">
    <source>
        <dbReference type="ARBA" id="ARBA00022840"/>
    </source>
</evidence>
<dbReference type="SUPFAM" id="SSF52540">
    <property type="entry name" value="P-loop containing nucleoside triphosphate hydrolases"/>
    <property type="match status" value="1"/>
</dbReference>
<dbReference type="InterPro" id="IPR003593">
    <property type="entry name" value="AAA+_ATPase"/>
</dbReference>